<dbReference type="EMBL" id="CP007452">
    <property type="protein sequence ID" value="AHM56581.1"/>
    <property type="molecule type" value="Genomic_DNA"/>
</dbReference>
<dbReference type="OrthoDB" id="9768284at2"/>
<dbReference type="SUPFAM" id="SSF55729">
    <property type="entry name" value="Acyl-CoA N-acyltransferases (Nat)"/>
    <property type="match status" value="1"/>
</dbReference>
<dbReference type="InterPro" id="IPR025559">
    <property type="entry name" value="Eis_dom"/>
</dbReference>
<dbReference type="KEGG" id="eac:EAL2_c12860"/>
<dbReference type="InterPro" id="IPR016181">
    <property type="entry name" value="Acyl_CoA_acyltransferase"/>
</dbReference>
<dbReference type="SUPFAM" id="SSF55718">
    <property type="entry name" value="SCP-like"/>
    <property type="match status" value="1"/>
</dbReference>
<gene>
    <name evidence="2" type="ORF">EAL2_c12860</name>
</gene>
<dbReference type="InterPro" id="IPR000182">
    <property type="entry name" value="GNAT_dom"/>
</dbReference>
<dbReference type="Pfam" id="PF13530">
    <property type="entry name" value="SCP2_2"/>
    <property type="match status" value="1"/>
</dbReference>
<dbReference type="CDD" id="cd04301">
    <property type="entry name" value="NAT_SF"/>
    <property type="match status" value="1"/>
</dbReference>
<dbReference type="InterPro" id="IPR036527">
    <property type="entry name" value="SCP2_sterol-bd_dom_sf"/>
</dbReference>
<dbReference type="InterPro" id="IPR051554">
    <property type="entry name" value="Acetyltransferase_Eis"/>
</dbReference>
<dbReference type="GO" id="GO:0034069">
    <property type="term" value="F:aminoglycoside N-acetyltransferase activity"/>
    <property type="evidence" value="ECO:0007669"/>
    <property type="project" value="TreeGrafter"/>
</dbReference>
<proteinExistence type="predicted"/>
<evidence type="ECO:0000259" key="1">
    <source>
        <dbReference type="PROSITE" id="PS51186"/>
    </source>
</evidence>
<accession>W8U6P1</accession>
<name>W8U6P1_PEPAC</name>
<dbReference type="PANTHER" id="PTHR37817">
    <property type="entry name" value="N-ACETYLTRANSFERASE EIS"/>
    <property type="match status" value="1"/>
</dbReference>
<dbReference type="eggNOG" id="COG4552">
    <property type="taxonomic scope" value="Bacteria"/>
</dbReference>
<dbReference type="RefSeq" id="WP_025435570.1">
    <property type="nucleotide sequence ID" value="NZ_CP007452.1"/>
</dbReference>
<dbReference type="Proteomes" id="UP000019591">
    <property type="component" value="Chromosome"/>
</dbReference>
<dbReference type="InterPro" id="IPR041380">
    <property type="entry name" value="Acetyltransf_17"/>
</dbReference>
<dbReference type="PANTHER" id="PTHR37817:SF1">
    <property type="entry name" value="N-ACETYLTRANSFERASE EIS"/>
    <property type="match status" value="1"/>
</dbReference>
<dbReference type="PROSITE" id="PS51186">
    <property type="entry name" value="GNAT"/>
    <property type="match status" value="1"/>
</dbReference>
<dbReference type="PATRIC" id="fig|1286171.3.peg.1235"/>
<dbReference type="Pfam" id="PF17668">
    <property type="entry name" value="Acetyltransf_17"/>
    <property type="match status" value="1"/>
</dbReference>
<evidence type="ECO:0000313" key="3">
    <source>
        <dbReference type="Proteomes" id="UP000019591"/>
    </source>
</evidence>
<dbReference type="HOGENOM" id="CLU_050659_2_0_9"/>
<dbReference type="Gene3D" id="3.40.630.30">
    <property type="match status" value="2"/>
</dbReference>
<dbReference type="GO" id="GO:0030649">
    <property type="term" value="P:aminoglycoside antibiotic catabolic process"/>
    <property type="evidence" value="ECO:0007669"/>
    <property type="project" value="TreeGrafter"/>
</dbReference>
<feature type="domain" description="N-acetyltransferase" evidence="1">
    <location>
        <begin position="1"/>
        <end position="146"/>
    </location>
</feature>
<dbReference type="Gene3D" id="3.30.1050.10">
    <property type="entry name" value="SCP2 sterol-binding domain"/>
    <property type="match status" value="1"/>
</dbReference>
<organism evidence="2 3">
    <name type="scientific">Peptoclostridium acidaminophilum DSM 3953</name>
    <dbReference type="NCBI Taxonomy" id="1286171"/>
    <lineage>
        <taxon>Bacteria</taxon>
        <taxon>Bacillati</taxon>
        <taxon>Bacillota</taxon>
        <taxon>Clostridia</taxon>
        <taxon>Peptostreptococcales</taxon>
        <taxon>Peptoclostridiaceae</taxon>
        <taxon>Peptoclostridium</taxon>
    </lineage>
</organism>
<sequence length="391" mass="44375">MNLDFAASADKEQVVEIWRYCFNDSIEYTDYYFKSRYKSENTLVAKDSGNVVSALQLNPYRISFGGKSYDTSYIVGVSTLPHYRGLGIVRKLFDFALDELYKRGELVSILMPIDFSIYRKFGYEAVCEQYMYELGMDMLSGFKPTRRFRLAGAADKDFDILAGIYADFTHGKNLFTLRNSNYYKELLEEIKLDKGGIAMAEGRLGFDGYMAYTLEGDSMIVREIVYTDIDALKSLLGYAYSHKTQVAKVIINTFKNDYIYRVLPDIRNIKLSIKPFLMGRIVNLKGFLESIQTTSSFDPFIMNIEDEMLPENSGCFKISCDSEGFVRVEAAAAGEPVDASMDITALSQLSFGYMSPHELFFIGKISCLDKGVLDSLSAIFKVGLNYFNEYV</sequence>
<dbReference type="STRING" id="1286171.EAL2_c12860"/>
<dbReference type="Pfam" id="PF13527">
    <property type="entry name" value="Acetyltransf_9"/>
    <property type="match status" value="1"/>
</dbReference>
<protein>
    <recommendedName>
        <fullName evidence="1">N-acetyltransferase domain-containing protein</fullName>
    </recommendedName>
</protein>
<reference evidence="2 3" key="1">
    <citation type="journal article" date="2014" name="Genome Announc.">
        <title>Complete Genome Sequence of Amino Acid-Utilizing Eubacterium acidaminophilum al-2 (DSM 3953).</title>
        <authorList>
            <person name="Poehlein A."/>
            <person name="Andreesen J.R."/>
            <person name="Daniel R."/>
        </authorList>
    </citation>
    <scope>NUCLEOTIDE SEQUENCE [LARGE SCALE GENOMIC DNA]</scope>
    <source>
        <strain evidence="2 3">DSM 3953</strain>
    </source>
</reference>
<dbReference type="AlphaFoldDB" id="W8U6P1"/>
<evidence type="ECO:0000313" key="2">
    <source>
        <dbReference type="EMBL" id="AHM56581.1"/>
    </source>
</evidence>
<keyword evidence="3" id="KW-1185">Reference proteome</keyword>